<keyword evidence="4" id="KW-1185">Reference proteome</keyword>
<dbReference type="EMBL" id="ADAS02000095">
    <property type="protein sequence ID" value="OAV90740.1"/>
    <property type="molecule type" value="Genomic_DNA"/>
</dbReference>
<sequence>MYPLAEPTDLLPSALKEYKARAIKREKAFEGRILSSVASLSSTMKANIAGLKTDVATVKTDIAATKTDIAGLKADVAVMKTDIAGLKTDVATTDIAAMKTDIAGLKADVAVMKPLLKRLEQIIISTGHSYISVKQPIIPDDELGRPGPVNPKQASQRASRGPGSELSFLPV</sequence>
<reference evidence="3 4" key="3">
    <citation type="journal article" date="2017" name="G3 (Bethesda)">
        <title>Comparative analysis highlights variable genome content of wheat rusts and divergence of the mating loci.</title>
        <authorList>
            <person name="Cuomo C.A."/>
            <person name="Bakkeren G."/>
            <person name="Khalil H.B."/>
            <person name="Panwar V."/>
            <person name="Joly D."/>
            <person name="Linning R."/>
            <person name="Sakthikumar S."/>
            <person name="Song X."/>
            <person name="Adiconis X."/>
            <person name="Fan L."/>
            <person name="Goldberg J.M."/>
            <person name="Levin J.Z."/>
            <person name="Young S."/>
            <person name="Zeng Q."/>
            <person name="Anikster Y."/>
            <person name="Bruce M."/>
            <person name="Wang M."/>
            <person name="Yin C."/>
            <person name="McCallum B."/>
            <person name="Szabo L.J."/>
            <person name="Hulbert S."/>
            <person name="Chen X."/>
            <person name="Fellers J.P."/>
        </authorList>
    </citation>
    <scope>NUCLEOTIDE SEQUENCE</scope>
    <source>
        <strain evidence="3">isolate 1-1 / race 1 (BBBD)</strain>
        <strain evidence="4">Isolate 1-1 / race 1 (BBBD)</strain>
    </source>
</reference>
<dbReference type="Proteomes" id="UP000005240">
    <property type="component" value="Unassembled WGS sequence"/>
</dbReference>
<organism evidence="2">
    <name type="scientific">Puccinia triticina (isolate 1-1 / race 1 (BBBD))</name>
    <name type="common">Brown leaf rust fungus</name>
    <dbReference type="NCBI Taxonomy" id="630390"/>
    <lineage>
        <taxon>Eukaryota</taxon>
        <taxon>Fungi</taxon>
        <taxon>Dikarya</taxon>
        <taxon>Basidiomycota</taxon>
        <taxon>Pucciniomycotina</taxon>
        <taxon>Pucciniomycetes</taxon>
        <taxon>Pucciniales</taxon>
        <taxon>Pucciniaceae</taxon>
        <taxon>Puccinia</taxon>
    </lineage>
</organism>
<name>A0A180GDI1_PUCT1</name>
<reference evidence="2" key="2">
    <citation type="submission" date="2016-05" db="EMBL/GenBank/DDBJ databases">
        <title>Comparative analysis highlights variable genome content of wheat rusts and divergence of the mating loci.</title>
        <authorList>
            <person name="Cuomo C.A."/>
            <person name="Bakkeren G."/>
            <person name="Szabo L."/>
            <person name="Khalil H."/>
            <person name="Joly D."/>
            <person name="Goldberg J."/>
            <person name="Young S."/>
            <person name="Zeng Q."/>
            <person name="Fellers J."/>
        </authorList>
    </citation>
    <scope>NUCLEOTIDE SEQUENCE [LARGE SCALE GENOMIC DNA]</scope>
    <source>
        <strain evidence="2">1-1 BBBD Race 1</strain>
    </source>
</reference>
<protein>
    <submittedName>
        <fullName evidence="2 3">Uncharacterized protein</fullName>
    </submittedName>
</protein>
<evidence type="ECO:0000313" key="3">
    <source>
        <dbReference type="EnsemblFungi" id="PTTG_00037-t43_1-p1"/>
    </source>
</evidence>
<evidence type="ECO:0000256" key="1">
    <source>
        <dbReference type="SAM" id="MobiDB-lite"/>
    </source>
</evidence>
<accession>A0A180GDI1</accession>
<dbReference type="OrthoDB" id="2985092at2759"/>
<dbReference type="VEuPathDB" id="FungiDB:PTTG_00037"/>
<evidence type="ECO:0000313" key="2">
    <source>
        <dbReference type="EMBL" id="OAV90740.1"/>
    </source>
</evidence>
<evidence type="ECO:0000313" key="4">
    <source>
        <dbReference type="Proteomes" id="UP000005240"/>
    </source>
</evidence>
<reference evidence="2" key="1">
    <citation type="submission" date="2009-11" db="EMBL/GenBank/DDBJ databases">
        <authorList>
            <consortium name="The Broad Institute Genome Sequencing Platform"/>
            <person name="Ward D."/>
            <person name="Feldgarden M."/>
            <person name="Earl A."/>
            <person name="Young S.K."/>
            <person name="Zeng Q."/>
            <person name="Koehrsen M."/>
            <person name="Alvarado L."/>
            <person name="Berlin A."/>
            <person name="Bochicchio J."/>
            <person name="Borenstein D."/>
            <person name="Chapman S.B."/>
            <person name="Chen Z."/>
            <person name="Engels R."/>
            <person name="Freedman E."/>
            <person name="Gellesch M."/>
            <person name="Goldberg J."/>
            <person name="Griggs A."/>
            <person name="Gujja S."/>
            <person name="Heilman E."/>
            <person name="Heiman D."/>
            <person name="Hepburn T."/>
            <person name="Howarth C."/>
            <person name="Jen D."/>
            <person name="Larson L."/>
            <person name="Lewis B."/>
            <person name="Mehta T."/>
            <person name="Park D."/>
            <person name="Pearson M."/>
            <person name="Roberts A."/>
            <person name="Saif S."/>
            <person name="Shea T."/>
            <person name="Shenoy N."/>
            <person name="Sisk P."/>
            <person name="Stolte C."/>
            <person name="Sykes S."/>
            <person name="Thomson T."/>
            <person name="Walk T."/>
            <person name="White J."/>
            <person name="Yandava C."/>
            <person name="Izard J."/>
            <person name="Baranova O.V."/>
            <person name="Blanton J.M."/>
            <person name="Tanner A.C."/>
            <person name="Dewhirst F.E."/>
            <person name="Haas B."/>
            <person name="Nusbaum C."/>
            <person name="Birren B."/>
        </authorList>
    </citation>
    <scope>NUCLEOTIDE SEQUENCE [LARGE SCALE GENOMIC DNA]</scope>
    <source>
        <strain evidence="2">1-1 BBBD Race 1</strain>
    </source>
</reference>
<dbReference type="Gene3D" id="1.20.5.170">
    <property type="match status" value="1"/>
</dbReference>
<reference evidence="3" key="4">
    <citation type="submission" date="2025-05" db="UniProtKB">
        <authorList>
            <consortium name="EnsemblFungi"/>
        </authorList>
    </citation>
    <scope>IDENTIFICATION</scope>
    <source>
        <strain evidence="3">isolate 1-1 / race 1 (BBBD)</strain>
    </source>
</reference>
<dbReference type="EnsemblFungi" id="PTTG_00037-t43_1">
    <property type="protein sequence ID" value="PTTG_00037-t43_1-p1"/>
    <property type="gene ID" value="PTTG_00037"/>
</dbReference>
<proteinExistence type="predicted"/>
<feature type="region of interest" description="Disordered" evidence="1">
    <location>
        <begin position="139"/>
        <end position="171"/>
    </location>
</feature>
<gene>
    <name evidence="2" type="ORF">PTTG_00037</name>
</gene>
<dbReference type="Gene3D" id="1.20.5.190">
    <property type="match status" value="1"/>
</dbReference>
<dbReference type="AlphaFoldDB" id="A0A180GDI1"/>